<name>A0ACB8V277_9EURO</name>
<gene>
    <name evidence="1" type="ORF">LOY88_001478</name>
</gene>
<proteinExistence type="predicted"/>
<evidence type="ECO:0000313" key="1">
    <source>
        <dbReference type="EMBL" id="KAI2390891.1"/>
    </source>
</evidence>
<sequence length="327" mass="36223">MISTIPKARRSIVNDLTVTPDTWAHYPSIERSNIKSCVFTSLSSSTYIRHSQLKGVQIFSEHGKSSYIEHCDLGSCSISDSHVERCCLRATSVSDDSHLEHSSASRTKFLGAGHVEHSNFQESKVRNRAAVIRSEIKQCDLAGDSHVENSILNQVTLKNSMVEGVILVDCDIKDCQISRTRLSGMMLRYGIWNDGRLVGSTSSQHEAVAMPIAEWRVRQEQDAKAWRQDEQCIAAGLLAASASIAPSRDQQLRATHTLHNLPRRECAPPSYASLQAQEASNTFERGLTPPSPSSDGFSDTTELLDSNAEEVHPQSPEKERPPPPYWP</sequence>
<dbReference type="EMBL" id="JALBCA010000015">
    <property type="protein sequence ID" value="KAI2390891.1"/>
    <property type="molecule type" value="Genomic_DNA"/>
</dbReference>
<organism evidence="1">
    <name type="scientific">Ophidiomyces ophidiicola</name>
    <dbReference type="NCBI Taxonomy" id="1387563"/>
    <lineage>
        <taxon>Eukaryota</taxon>
        <taxon>Fungi</taxon>
        <taxon>Dikarya</taxon>
        <taxon>Ascomycota</taxon>
        <taxon>Pezizomycotina</taxon>
        <taxon>Eurotiomycetes</taxon>
        <taxon>Eurotiomycetidae</taxon>
        <taxon>Onygenales</taxon>
        <taxon>Onygenaceae</taxon>
        <taxon>Ophidiomyces</taxon>
    </lineage>
</organism>
<comment type="caution">
    <text evidence="1">The sequence shown here is derived from an EMBL/GenBank/DDBJ whole genome shotgun (WGS) entry which is preliminary data.</text>
</comment>
<reference evidence="1" key="1">
    <citation type="journal article" date="2022" name="bioRxiv">
        <title>Population genetic analysis of Ophidiomyces ophidiicola, the causative agent of snake fungal disease, indicates recent introductions to the USA.</title>
        <authorList>
            <person name="Ladner J.T."/>
            <person name="Palmer J.M."/>
            <person name="Ettinger C.L."/>
            <person name="Stajich J.E."/>
            <person name="Farrell T.M."/>
            <person name="Glorioso B.M."/>
            <person name="Lawson B."/>
            <person name="Price S.J."/>
            <person name="Stengle A.G."/>
            <person name="Grear D.A."/>
            <person name="Lorch J.M."/>
        </authorList>
    </citation>
    <scope>NUCLEOTIDE SEQUENCE</scope>
    <source>
        <strain evidence="1">NWHC 24266-5</strain>
    </source>
</reference>
<protein>
    <submittedName>
        <fullName evidence="1">Uncharacterized protein</fullName>
    </submittedName>
</protein>
<accession>A0ACB8V277</accession>